<dbReference type="Proteomes" id="UP000800096">
    <property type="component" value="Unassembled WGS sequence"/>
</dbReference>
<dbReference type="AlphaFoldDB" id="A0A6A5Q718"/>
<evidence type="ECO:0000313" key="1">
    <source>
        <dbReference type="EMBL" id="KAF1911343.1"/>
    </source>
</evidence>
<gene>
    <name evidence="1" type="ORF">BDU57DRAFT_524414</name>
</gene>
<proteinExistence type="predicted"/>
<sequence length="132" mass="15029">MTSLENRLHDTEAAFYSTLSALRCHGIDDSVHFQLVIARSIMPISLADQRQAVYFNKMQYPAEIVFPCGWPPACPHETNFHTRFTSRDRCPDFSGQYATAKCSLTNWRLDKPHGSTARSSPMSCSIWFVLHC</sequence>
<keyword evidence="2" id="KW-1185">Reference proteome</keyword>
<reference evidence="1" key="1">
    <citation type="journal article" date="2020" name="Stud. Mycol.">
        <title>101 Dothideomycetes genomes: a test case for predicting lifestyles and emergence of pathogens.</title>
        <authorList>
            <person name="Haridas S."/>
            <person name="Albert R."/>
            <person name="Binder M."/>
            <person name="Bloem J."/>
            <person name="Labutti K."/>
            <person name="Salamov A."/>
            <person name="Andreopoulos B."/>
            <person name="Baker S."/>
            <person name="Barry K."/>
            <person name="Bills G."/>
            <person name="Bluhm B."/>
            <person name="Cannon C."/>
            <person name="Castanera R."/>
            <person name="Culley D."/>
            <person name="Daum C."/>
            <person name="Ezra D."/>
            <person name="Gonzalez J."/>
            <person name="Henrissat B."/>
            <person name="Kuo A."/>
            <person name="Liang C."/>
            <person name="Lipzen A."/>
            <person name="Lutzoni F."/>
            <person name="Magnuson J."/>
            <person name="Mondo S."/>
            <person name="Nolan M."/>
            <person name="Ohm R."/>
            <person name="Pangilinan J."/>
            <person name="Park H.-J."/>
            <person name="Ramirez L."/>
            <person name="Alfaro M."/>
            <person name="Sun H."/>
            <person name="Tritt A."/>
            <person name="Yoshinaga Y."/>
            <person name="Zwiers L.-H."/>
            <person name="Turgeon B."/>
            <person name="Goodwin S."/>
            <person name="Spatafora J."/>
            <person name="Crous P."/>
            <person name="Grigoriev I."/>
        </authorList>
    </citation>
    <scope>NUCLEOTIDE SEQUENCE</scope>
    <source>
        <strain evidence="1">HMLAC05119</strain>
    </source>
</reference>
<protein>
    <submittedName>
        <fullName evidence="1">Uncharacterized protein</fullName>
    </submittedName>
</protein>
<organism evidence="1 2">
    <name type="scientific">Ampelomyces quisqualis</name>
    <name type="common">Powdery mildew agent</name>
    <dbReference type="NCBI Taxonomy" id="50730"/>
    <lineage>
        <taxon>Eukaryota</taxon>
        <taxon>Fungi</taxon>
        <taxon>Dikarya</taxon>
        <taxon>Ascomycota</taxon>
        <taxon>Pezizomycotina</taxon>
        <taxon>Dothideomycetes</taxon>
        <taxon>Pleosporomycetidae</taxon>
        <taxon>Pleosporales</taxon>
        <taxon>Pleosporineae</taxon>
        <taxon>Phaeosphaeriaceae</taxon>
        <taxon>Ampelomyces</taxon>
    </lineage>
</organism>
<accession>A0A6A5Q718</accession>
<dbReference type="OrthoDB" id="3266505at2759"/>
<name>A0A6A5Q718_AMPQU</name>
<dbReference type="EMBL" id="ML979144">
    <property type="protein sequence ID" value="KAF1911343.1"/>
    <property type="molecule type" value="Genomic_DNA"/>
</dbReference>
<evidence type="ECO:0000313" key="2">
    <source>
        <dbReference type="Proteomes" id="UP000800096"/>
    </source>
</evidence>